<evidence type="ECO:0000313" key="4">
    <source>
        <dbReference type="Proteomes" id="UP000516093"/>
    </source>
</evidence>
<evidence type="ECO:0000256" key="1">
    <source>
        <dbReference type="SAM" id="SignalP"/>
    </source>
</evidence>
<feature type="signal peptide" evidence="1">
    <location>
        <begin position="1"/>
        <end position="23"/>
    </location>
</feature>
<organism evidence="3 4">
    <name type="scientific">Hymenobacter qilianensis</name>
    <dbReference type="NCBI Taxonomy" id="1385715"/>
    <lineage>
        <taxon>Bacteria</taxon>
        <taxon>Pseudomonadati</taxon>
        <taxon>Bacteroidota</taxon>
        <taxon>Cytophagia</taxon>
        <taxon>Cytophagales</taxon>
        <taxon>Hymenobacteraceae</taxon>
        <taxon>Hymenobacter</taxon>
    </lineage>
</organism>
<dbReference type="InterPro" id="IPR025164">
    <property type="entry name" value="Toastrack_DUF4097"/>
</dbReference>
<dbReference type="RefSeq" id="WP_187733036.1">
    <property type="nucleotide sequence ID" value="NZ_BMFN01000002.1"/>
</dbReference>
<accession>A0A7H0GWY2</accession>
<dbReference type="PROSITE" id="PS51257">
    <property type="entry name" value="PROKAR_LIPOPROTEIN"/>
    <property type="match status" value="1"/>
</dbReference>
<evidence type="ECO:0000259" key="2">
    <source>
        <dbReference type="Pfam" id="PF13349"/>
    </source>
</evidence>
<sequence length="290" mass="31927">MKRSFLPSLIGLLVLLSSCQLWAQNRENEEKINKEFTLTGDAARSTLAVYNIFGSVRVQGYSGNKVVIEATKTISGPDAKTIEQGVKEVKLGFEQRGDSVIAYIAEPYDSRPRRNNNRNDNRDIEYKATIDYVVKVPSQMHVHVSTVNDGEVMVQDVSGSLRAYNVNGAITLKNVKGTTKARTVNGNVEATYLASPPEASSYNTINGDIKVTYPANLSADVHFKSMHGELFTDFPEVEALPVQVTQNKQSTGSGTKYKLTKDTAVRLGKGGKDFRFETLNGDVTIKQQPK</sequence>
<feature type="domain" description="DUF4097" evidence="2">
    <location>
        <begin position="148"/>
        <end position="255"/>
    </location>
</feature>
<proteinExistence type="predicted"/>
<keyword evidence="4" id="KW-1185">Reference proteome</keyword>
<reference evidence="3 4" key="1">
    <citation type="submission" date="2020-08" db="EMBL/GenBank/DDBJ databases">
        <title>Genome sequence of Hymenobacter qilianensis JCM 19763T.</title>
        <authorList>
            <person name="Hyun D.-W."/>
            <person name="Bae J.-W."/>
        </authorList>
    </citation>
    <scope>NUCLEOTIDE SEQUENCE [LARGE SCALE GENOMIC DNA]</scope>
    <source>
        <strain evidence="3 4">JCM 19763</strain>
    </source>
</reference>
<dbReference type="Pfam" id="PF13349">
    <property type="entry name" value="DUF4097"/>
    <property type="match status" value="1"/>
</dbReference>
<evidence type="ECO:0000313" key="3">
    <source>
        <dbReference type="EMBL" id="QNP52798.1"/>
    </source>
</evidence>
<dbReference type="KEGG" id="hqi:H9L05_03415"/>
<name>A0A7H0GWY2_9BACT</name>
<dbReference type="AlphaFoldDB" id="A0A7H0GWY2"/>
<dbReference type="Proteomes" id="UP000516093">
    <property type="component" value="Chromosome"/>
</dbReference>
<dbReference type="EMBL" id="CP060784">
    <property type="protein sequence ID" value="QNP52798.1"/>
    <property type="molecule type" value="Genomic_DNA"/>
</dbReference>
<protein>
    <recommendedName>
        <fullName evidence="2">DUF4097 domain-containing protein</fullName>
    </recommendedName>
</protein>
<gene>
    <name evidence="3" type="ORF">H9L05_03415</name>
</gene>
<keyword evidence="1" id="KW-0732">Signal</keyword>
<feature type="chain" id="PRO_5028976648" description="DUF4097 domain-containing protein" evidence="1">
    <location>
        <begin position="24"/>
        <end position="290"/>
    </location>
</feature>